<keyword evidence="19" id="KW-1185">Reference proteome</keyword>
<dbReference type="Gene3D" id="3.90.1440.10">
    <property type="entry name" value="SecA, preprotein cross-linking domain"/>
    <property type="match status" value="1"/>
</dbReference>
<dbReference type="InterPro" id="IPR044722">
    <property type="entry name" value="SecA_SF2_C"/>
</dbReference>
<dbReference type="PANTHER" id="PTHR30612">
    <property type="entry name" value="SECA INNER MEMBRANE COMPONENT OF SEC PROTEIN SECRETION SYSTEM"/>
    <property type="match status" value="1"/>
</dbReference>
<name>A0ABT9NA05_9ACTO</name>
<evidence type="ECO:0000256" key="9">
    <source>
        <dbReference type="ARBA" id="ARBA00022967"/>
    </source>
</evidence>
<dbReference type="SMART" id="SM00957">
    <property type="entry name" value="SecA_DEAD"/>
    <property type="match status" value="1"/>
</dbReference>
<comment type="catalytic activity">
    <reaction evidence="12">
        <text>ATP + H2O + cellular proteinSide 1 = ADP + phosphate + cellular proteinSide 2.</text>
        <dbReference type="EC" id="7.4.2.8"/>
    </reaction>
</comment>
<feature type="binding site" evidence="12">
    <location>
        <position position="91"/>
    </location>
    <ligand>
        <name>ATP</name>
        <dbReference type="ChEBI" id="CHEBI:30616"/>
    </ligand>
</feature>
<dbReference type="SUPFAM" id="SSF52540">
    <property type="entry name" value="P-loop containing nucleoside triphosphate hydrolases"/>
    <property type="match status" value="2"/>
</dbReference>
<evidence type="ECO:0000313" key="18">
    <source>
        <dbReference type="EMBL" id="MDP9800543.1"/>
    </source>
</evidence>
<protein>
    <recommendedName>
        <fullName evidence="12 13">Protein translocase subunit SecA</fullName>
        <ecNumber evidence="12">7.4.2.8</ecNumber>
    </recommendedName>
</protein>
<evidence type="ECO:0000256" key="1">
    <source>
        <dbReference type="ARBA" id="ARBA00004170"/>
    </source>
</evidence>
<comment type="function">
    <text evidence="12">Part of the Sec protein translocase complex. Interacts with the SecYEG preprotein conducting channel. Has a central role in coupling the hydrolysis of ATP to the transfer of proteins into and across the cell membrane, serving as an ATP-driven molecular motor driving the stepwise translocation of polypeptide chains across the membrane.</text>
</comment>
<dbReference type="InterPro" id="IPR036670">
    <property type="entry name" value="SecA_X-link_sf"/>
</dbReference>
<dbReference type="InterPro" id="IPR011116">
    <property type="entry name" value="SecA_Wing/Scaffold"/>
</dbReference>
<comment type="caution">
    <text evidence="18">The sequence shown here is derived from an EMBL/GenBank/DDBJ whole genome shotgun (WGS) entry which is preliminary data.</text>
</comment>
<keyword evidence="5 12" id="KW-0963">Cytoplasm</keyword>
<feature type="domain" description="SecA family profile" evidence="17">
    <location>
        <begin position="7"/>
        <end position="621"/>
    </location>
</feature>
<evidence type="ECO:0000256" key="7">
    <source>
        <dbReference type="ARBA" id="ARBA00022840"/>
    </source>
</evidence>
<evidence type="ECO:0000256" key="12">
    <source>
        <dbReference type="HAMAP-Rule" id="MF_01382"/>
    </source>
</evidence>
<dbReference type="SUPFAM" id="SSF81886">
    <property type="entry name" value="Helical scaffold and wing domains of SecA"/>
    <property type="match status" value="1"/>
</dbReference>
<evidence type="ECO:0000259" key="16">
    <source>
        <dbReference type="PROSITE" id="PS51194"/>
    </source>
</evidence>
<feature type="domain" description="Helicase ATP-binding" evidence="15">
    <location>
        <begin position="93"/>
        <end position="251"/>
    </location>
</feature>
<dbReference type="Pfam" id="PF21090">
    <property type="entry name" value="P-loop_SecA"/>
    <property type="match status" value="1"/>
</dbReference>
<comment type="similarity">
    <text evidence="2 12 13">Belongs to the SecA family.</text>
</comment>
<dbReference type="Pfam" id="PF07517">
    <property type="entry name" value="SecA_DEAD"/>
    <property type="match status" value="1"/>
</dbReference>
<dbReference type="Proteomes" id="UP001235966">
    <property type="component" value="Unassembled WGS sequence"/>
</dbReference>
<evidence type="ECO:0000256" key="14">
    <source>
        <dbReference type="SAM" id="MobiDB-lite"/>
    </source>
</evidence>
<keyword evidence="9 12" id="KW-1278">Translocase</keyword>
<accession>A0ABT9NA05</accession>
<sequence>MSGEIVRKLINKILRAGEGRTLKKLQSIAKQVNELESSFEEMSDAELKEQTTLFKERLEAGETLDDLLPEAFAVVREASKRTLGQRHYDVQIMGAANLHMGNISEMKTGEGKTLVATLAAYLNALPGKGVHVVTVNDYLASYQAELMGRVYRFLGMTTGTITAGLTPDQRRVQYAADITYGTNNEFGFDYLRDNMALDTDSLVQRGHFFAIVDEVDSILIDEARTPLIISGPAEGDANKWYQTFARAVLQMRKDTDYEVDEKKRTVGVLEPGIDKVEDMLGIENLYESVNTPLIGYLNNAIKAKELFHKDKDYIVTNGEVMIVDEHTGRVLPGRRYNEGMHQAIEAKENVEIKAENQTLATITLQNYFRLYDKLSGMTGTAETEAEEFANTYNIGVVPIPTNRPMIRQDKTDLVYPTVAGKYKAIVEDIKERYATGQPVLVGTASVEHSEQLSALLKKARIPHTVLNAKHHESEAEVVAMAGRKGAVTVATNMAGRGTDIMLGGNAEHIAQAMMSEAGYSTEADAEAYEAAWPQMLAKAKEAVKAEHEEVKELGGLYVLGSERHESRRIDNQLRGRAGRQGDPGESRFYLSLEDDLLRLFGNNRATAMFQKGPEDEALEFKILSNAIERAQTQLESRNAEIRKNVLKYDDVMSEQRTVVYEERRAILNGEDVEDQIQSFIDFTVDDVVTADTMGAPEDWDLDALWTDLRSVYKPSFTPEELVEEVGGARLLTREAILNEVADDVHAIYEEREEELGGENMRNIERQVLLTVLDRKWREHLYEMDYLKEGIGLRAMAQRDPLVEYKEEGYQLFQQMNDAIRSETVGYLFNFELPSERAAREALAAGEEPEVAARSGHNVDTEKVLGIKRPTTQAQMTHTSGDESGNVQRTNEAGQQVAGDDGMNRAERRSRRKH</sequence>
<keyword evidence="7 12" id="KW-0067">ATP-binding</keyword>
<evidence type="ECO:0000256" key="4">
    <source>
        <dbReference type="ARBA" id="ARBA00022475"/>
    </source>
</evidence>
<dbReference type="InterPro" id="IPR014001">
    <property type="entry name" value="Helicase_ATP-bd"/>
</dbReference>
<dbReference type="EMBL" id="JAUSQW010000001">
    <property type="protein sequence ID" value="MDP9800543.1"/>
    <property type="molecule type" value="Genomic_DNA"/>
</dbReference>
<dbReference type="PROSITE" id="PS51192">
    <property type="entry name" value="HELICASE_ATP_BIND_1"/>
    <property type="match status" value="1"/>
</dbReference>
<feature type="region of interest" description="Disordered" evidence="14">
    <location>
        <begin position="866"/>
        <end position="913"/>
    </location>
</feature>
<keyword evidence="3 12" id="KW-0813">Transport</keyword>
<dbReference type="InterPro" id="IPR027417">
    <property type="entry name" value="P-loop_NTPase"/>
</dbReference>
<comment type="subunit">
    <text evidence="12">Monomer and homodimer. Part of the essential Sec protein translocation apparatus which comprises SecA, SecYEG and auxiliary proteins SecDF. Other proteins may also be involved.</text>
</comment>
<evidence type="ECO:0000259" key="15">
    <source>
        <dbReference type="PROSITE" id="PS51192"/>
    </source>
</evidence>
<organism evidence="18 19">
    <name type="scientific">Arcanobacterium wilhelmae</name>
    <dbReference type="NCBI Taxonomy" id="1803177"/>
    <lineage>
        <taxon>Bacteria</taxon>
        <taxon>Bacillati</taxon>
        <taxon>Actinomycetota</taxon>
        <taxon>Actinomycetes</taxon>
        <taxon>Actinomycetales</taxon>
        <taxon>Actinomycetaceae</taxon>
        <taxon>Arcanobacterium</taxon>
    </lineage>
</organism>
<feature type="binding site" evidence="12">
    <location>
        <begin position="109"/>
        <end position="113"/>
    </location>
    <ligand>
        <name>ATP</name>
        <dbReference type="ChEBI" id="CHEBI:30616"/>
    </ligand>
</feature>
<feature type="binding site" evidence="12">
    <location>
        <position position="499"/>
    </location>
    <ligand>
        <name>ATP</name>
        <dbReference type="ChEBI" id="CHEBI:30616"/>
    </ligand>
</feature>
<dbReference type="InterPro" id="IPR011130">
    <property type="entry name" value="SecA_preprotein_X-link_dom"/>
</dbReference>
<evidence type="ECO:0000313" key="19">
    <source>
        <dbReference type="Proteomes" id="UP001235966"/>
    </source>
</evidence>
<evidence type="ECO:0000256" key="13">
    <source>
        <dbReference type="RuleBase" id="RU003874"/>
    </source>
</evidence>
<dbReference type="CDD" id="cd17928">
    <property type="entry name" value="DEXDc_SecA"/>
    <property type="match status" value="1"/>
</dbReference>
<keyword evidence="4 12" id="KW-1003">Cell membrane</keyword>
<dbReference type="NCBIfam" id="TIGR00963">
    <property type="entry name" value="secA"/>
    <property type="match status" value="1"/>
</dbReference>
<dbReference type="SMART" id="SM00958">
    <property type="entry name" value="SecA_PP_bind"/>
    <property type="match status" value="1"/>
</dbReference>
<gene>
    <name evidence="12" type="primary">secA</name>
    <name evidence="18" type="ORF">J2S49_000619</name>
</gene>
<evidence type="ECO:0000256" key="10">
    <source>
        <dbReference type="ARBA" id="ARBA00023010"/>
    </source>
</evidence>
<dbReference type="InterPro" id="IPR011115">
    <property type="entry name" value="SecA_DEAD"/>
</dbReference>
<dbReference type="PROSITE" id="PS51194">
    <property type="entry name" value="HELICASE_CTER"/>
    <property type="match status" value="1"/>
</dbReference>
<evidence type="ECO:0000256" key="2">
    <source>
        <dbReference type="ARBA" id="ARBA00007650"/>
    </source>
</evidence>
<dbReference type="InterPro" id="IPR000185">
    <property type="entry name" value="SecA"/>
</dbReference>
<dbReference type="PRINTS" id="PR00906">
    <property type="entry name" value="SECA"/>
</dbReference>
<evidence type="ECO:0000256" key="5">
    <source>
        <dbReference type="ARBA" id="ARBA00022490"/>
    </source>
</evidence>
<dbReference type="NCBIfam" id="NF009538">
    <property type="entry name" value="PRK12904.1"/>
    <property type="match status" value="1"/>
</dbReference>
<dbReference type="PANTHER" id="PTHR30612:SF0">
    <property type="entry name" value="CHLOROPLAST PROTEIN-TRANSPORTING ATPASE"/>
    <property type="match status" value="1"/>
</dbReference>
<dbReference type="InterPro" id="IPR020937">
    <property type="entry name" value="SecA_CS"/>
</dbReference>
<comment type="subcellular location">
    <subcellularLocation>
        <location evidence="12">Cell membrane</location>
        <topology evidence="12">Peripheral membrane protein</topology>
        <orientation evidence="12">Cytoplasmic side</orientation>
    </subcellularLocation>
    <subcellularLocation>
        <location evidence="12">Cytoplasm</location>
    </subcellularLocation>
    <subcellularLocation>
        <location evidence="1">Membrane</location>
        <topology evidence="1">Peripheral membrane protein</topology>
    </subcellularLocation>
    <text evidence="12">Distribution is 50-50.</text>
</comment>
<dbReference type="Pfam" id="PF07516">
    <property type="entry name" value="SecA_SW"/>
    <property type="match status" value="1"/>
</dbReference>
<dbReference type="EC" id="7.4.2.8" evidence="12"/>
<dbReference type="Pfam" id="PF01043">
    <property type="entry name" value="SecA_PP_bind"/>
    <property type="match status" value="1"/>
</dbReference>
<evidence type="ECO:0000256" key="3">
    <source>
        <dbReference type="ARBA" id="ARBA00022448"/>
    </source>
</evidence>
<dbReference type="InterPro" id="IPR001650">
    <property type="entry name" value="Helicase_C-like"/>
</dbReference>
<dbReference type="Gene3D" id="1.10.3060.10">
    <property type="entry name" value="Helical scaffold and wing domains of SecA"/>
    <property type="match status" value="1"/>
</dbReference>
<dbReference type="InterPro" id="IPR014018">
    <property type="entry name" value="SecA_motor_DEAD"/>
</dbReference>
<evidence type="ECO:0000256" key="8">
    <source>
        <dbReference type="ARBA" id="ARBA00022927"/>
    </source>
</evidence>
<evidence type="ECO:0000256" key="6">
    <source>
        <dbReference type="ARBA" id="ARBA00022741"/>
    </source>
</evidence>
<dbReference type="RefSeq" id="WP_307014238.1">
    <property type="nucleotide sequence ID" value="NZ_JAUSQW010000001.1"/>
</dbReference>
<dbReference type="PROSITE" id="PS51196">
    <property type="entry name" value="SECA_MOTOR_DEAD"/>
    <property type="match status" value="1"/>
</dbReference>
<keyword evidence="8 12" id="KW-0653">Protein transport</keyword>
<evidence type="ECO:0000259" key="17">
    <source>
        <dbReference type="PROSITE" id="PS51196"/>
    </source>
</evidence>
<evidence type="ECO:0000256" key="11">
    <source>
        <dbReference type="ARBA" id="ARBA00023136"/>
    </source>
</evidence>
<feature type="domain" description="Helicase C-terminal" evidence="16">
    <location>
        <begin position="421"/>
        <end position="635"/>
    </location>
</feature>
<dbReference type="Gene3D" id="3.40.50.300">
    <property type="entry name" value="P-loop containing nucleotide triphosphate hydrolases"/>
    <property type="match status" value="2"/>
</dbReference>
<keyword evidence="11 12" id="KW-0472">Membrane</keyword>
<keyword evidence="10 12" id="KW-0811">Translocation</keyword>
<feature type="compositionally biased region" description="Polar residues" evidence="14">
    <location>
        <begin position="869"/>
        <end position="893"/>
    </location>
</feature>
<dbReference type="SUPFAM" id="SSF81767">
    <property type="entry name" value="Pre-protein crosslinking domain of SecA"/>
    <property type="match status" value="1"/>
</dbReference>
<dbReference type="CDD" id="cd18803">
    <property type="entry name" value="SF2_C_secA"/>
    <property type="match status" value="1"/>
</dbReference>
<keyword evidence="6 12" id="KW-0547">Nucleotide-binding</keyword>
<reference evidence="18 19" key="1">
    <citation type="submission" date="2023-07" db="EMBL/GenBank/DDBJ databases">
        <title>Sequencing the genomes of 1000 actinobacteria strains.</title>
        <authorList>
            <person name="Klenk H.-P."/>
        </authorList>
    </citation>
    <scope>NUCLEOTIDE SEQUENCE [LARGE SCALE GENOMIC DNA]</scope>
    <source>
        <strain evidence="18 19">DSM 102162</strain>
    </source>
</reference>
<dbReference type="PROSITE" id="PS01312">
    <property type="entry name" value="SECA"/>
    <property type="match status" value="1"/>
</dbReference>
<proteinExistence type="inferred from homology"/>
<dbReference type="InterPro" id="IPR036266">
    <property type="entry name" value="SecA_Wing/Scaffold_sf"/>
</dbReference>
<dbReference type="HAMAP" id="MF_01382">
    <property type="entry name" value="SecA"/>
    <property type="match status" value="1"/>
</dbReference>